<dbReference type="NCBIfam" id="TIGR00613">
    <property type="entry name" value="reco"/>
    <property type="match status" value="1"/>
</dbReference>
<dbReference type="PANTHER" id="PTHR33991:SF1">
    <property type="entry name" value="DNA REPAIR PROTEIN RECO"/>
    <property type="match status" value="1"/>
</dbReference>
<dbReference type="SUPFAM" id="SSF50249">
    <property type="entry name" value="Nucleic acid-binding proteins"/>
    <property type="match status" value="1"/>
</dbReference>
<comment type="similarity">
    <text evidence="1 7">Belongs to the RecO family.</text>
</comment>
<keyword evidence="5 7" id="KW-0234">DNA repair</keyword>
<dbReference type="EMBL" id="JACOPS010000001">
    <property type="protein sequence ID" value="MBC5727163.1"/>
    <property type="molecule type" value="Genomic_DNA"/>
</dbReference>
<reference evidence="9 10" key="1">
    <citation type="submission" date="2020-08" db="EMBL/GenBank/DDBJ databases">
        <title>Genome public.</title>
        <authorList>
            <person name="Liu C."/>
            <person name="Sun Q."/>
        </authorList>
    </citation>
    <scope>NUCLEOTIDE SEQUENCE [LARGE SCALE GENOMIC DNA]</scope>
    <source>
        <strain evidence="9 10">NSJ-71</strain>
    </source>
</reference>
<dbReference type="Pfam" id="PF11967">
    <property type="entry name" value="RecO_N"/>
    <property type="match status" value="1"/>
</dbReference>
<evidence type="ECO:0000313" key="10">
    <source>
        <dbReference type="Proteomes" id="UP000636755"/>
    </source>
</evidence>
<name>A0ABR7HI24_9FIRM</name>
<dbReference type="Pfam" id="PF02565">
    <property type="entry name" value="RecO_C"/>
    <property type="match status" value="1"/>
</dbReference>
<dbReference type="InterPro" id="IPR037278">
    <property type="entry name" value="ARFGAP/RecO"/>
</dbReference>
<evidence type="ECO:0000256" key="4">
    <source>
        <dbReference type="ARBA" id="ARBA00023172"/>
    </source>
</evidence>
<dbReference type="SUPFAM" id="SSF57863">
    <property type="entry name" value="ArfGap/RecO-like zinc finger"/>
    <property type="match status" value="1"/>
</dbReference>
<dbReference type="RefSeq" id="WP_186934554.1">
    <property type="nucleotide sequence ID" value="NZ_JACOPS010000001.1"/>
</dbReference>
<dbReference type="InterPro" id="IPR022572">
    <property type="entry name" value="DNA_rep/recomb_RecO_N"/>
</dbReference>
<gene>
    <name evidence="7 9" type="primary">recO</name>
    <name evidence="9" type="ORF">H8R91_01205</name>
</gene>
<comment type="function">
    <text evidence="7">Involved in DNA repair and RecF pathway recombination.</text>
</comment>
<keyword evidence="3 7" id="KW-0227">DNA damage</keyword>
<sequence>MKFQTMGLIVKEQNIGEQDKLVHALTATNGIIKAFVRGAKNIKNQKCAATSLLTYSRLTVYKGRESYIIGDAIPERIFSKLRGDVVKTCLAQYFCELAITICPREQNSEEFLKLILNSLYLLSENKRSPQLIKPCLEMRLASLAGYMPDLRMCRVCGEYLCDNMLFLPKSGTIECADCHRENGDMKILLNRSSLTALRHTVYADDNKLFSFALPESDLDVLNEASENYLKYMFEKDFSTLNFYKTIS</sequence>
<dbReference type="HAMAP" id="MF_00201">
    <property type="entry name" value="RecO"/>
    <property type="match status" value="1"/>
</dbReference>
<dbReference type="Proteomes" id="UP000636755">
    <property type="component" value="Unassembled WGS sequence"/>
</dbReference>
<organism evidence="9 10">
    <name type="scientific">Ruminococcus intestinalis</name>
    <dbReference type="NCBI Taxonomy" id="2763066"/>
    <lineage>
        <taxon>Bacteria</taxon>
        <taxon>Bacillati</taxon>
        <taxon>Bacillota</taxon>
        <taxon>Clostridia</taxon>
        <taxon>Eubacteriales</taxon>
        <taxon>Oscillospiraceae</taxon>
        <taxon>Ruminococcus</taxon>
    </lineage>
</organism>
<evidence type="ECO:0000256" key="3">
    <source>
        <dbReference type="ARBA" id="ARBA00022763"/>
    </source>
</evidence>
<keyword evidence="4 7" id="KW-0233">DNA recombination</keyword>
<dbReference type="InterPro" id="IPR003717">
    <property type="entry name" value="RecO"/>
</dbReference>
<evidence type="ECO:0000256" key="6">
    <source>
        <dbReference type="ARBA" id="ARBA00033409"/>
    </source>
</evidence>
<evidence type="ECO:0000256" key="2">
    <source>
        <dbReference type="ARBA" id="ARBA00021310"/>
    </source>
</evidence>
<dbReference type="PANTHER" id="PTHR33991">
    <property type="entry name" value="DNA REPAIR PROTEIN RECO"/>
    <property type="match status" value="1"/>
</dbReference>
<evidence type="ECO:0000256" key="7">
    <source>
        <dbReference type="HAMAP-Rule" id="MF_00201"/>
    </source>
</evidence>
<evidence type="ECO:0000259" key="8">
    <source>
        <dbReference type="Pfam" id="PF11967"/>
    </source>
</evidence>
<evidence type="ECO:0000256" key="5">
    <source>
        <dbReference type="ARBA" id="ARBA00023204"/>
    </source>
</evidence>
<evidence type="ECO:0000313" key="9">
    <source>
        <dbReference type="EMBL" id="MBC5727163.1"/>
    </source>
</evidence>
<accession>A0ABR7HI24</accession>
<dbReference type="Gene3D" id="6.20.220.20">
    <property type="entry name" value="Recombination protein O, zinc-binding domain"/>
    <property type="match status" value="1"/>
</dbReference>
<comment type="caution">
    <text evidence="9">The sequence shown here is derived from an EMBL/GenBank/DDBJ whole genome shotgun (WGS) entry which is preliminary data.</text>
</comment>
<dbReference type="Gene3D" id="2.40.50.140">
    <property type="entry name" value="Nucleic acid-binding proteins"/>
    <property type="match status" value="1"/>
</dbReference>
<feature type="domain" description="DNA replication/recombination mediator RecO N-terminal" evidence="8">
    <location>
        <begin position="1"/>
        <end position="69"/>
    </location>
</feature>
<evidence type="ECO:0000256" key="1">
    <source>
        <dbReference type="ARBA" id="ARBA00007452"/>
    </source>
</evidence>
<dbReference type="InterPro" id="IPR012340">
    <property type="entry name" value="NA-bd_OB-fold"/>
</dbReference>
<dbReference type="InterPro" id="IPR042242">
    <property type="entry name" value="RecO_C"/>
</dbReference>
<protein>
    <recommendedName>
        <fullName evidence="2 7">DNA repair protein RecO</fullName>
    </recommendedName>
    <alternativeName>
        <fullName evidence="6 7">Recombination protein O</fullName>
    </alternativeName>
</protein>
<dbReference type="Gene3D" id="1.20.1440.120">
    <property type="entry name" value="Recombination protein O, C-terminal domain"/>
    <property type="match status" value="1"/>
</dbReference>
<proteinExistence type="inferred from homology"/>
<keyword evidence="10" id="KW-1185">Reference proteome</keyword>